<evidence type="ECO:0000259" key="6">
    <source>
        <dbReference type="Pfam" id="PF04542"/>
    </source>
</evidence>
<dbReference type="EMBL" id="JAKWJU010000002">
    <property type="protein sequence ID" value="MCH6161878.1"/>
    <property type="molecule type" value="Genomic_DNA"/>
</dbReference>
<dbReference type="Proteomes" id="UP001166784">
    <property type="component" value="Unassembled WGS sequence"/>
</dbReference>
<feature type="region of interest" description="Disordered" evidence="5">
    <location>
        <begin position="79"/>
        <end position="172"/>
    </location>
</feature>
<protein>
    <submittedName>
        <fullName evidence="8">Sigma-70 family RNA polymerase sigma factor</fullName>
    </submittedName>
</protein>
<proteinExistence type="inferred from homology"/>
<name>A0ABS9T0A0_9ACTN</name>
<organism evidence="8 9">
    <name type="scientific">Streptomyces marispadix</name>
    <dbReference type="NCBI Taxonomy" id="2922868"/>
    <lineage>
        <taxon>Bacteria</taxon>
        <taxon>Bacillati</taxon>
        <taxon>Actinomycetota</taxon>
        <taxon>Actinomycetes</taxon>
        <taxon>Kitasatosporales</taxon>
        <taxon>Streptomycetaceae</taxon>
        <taxon>Streptomyces</taxon>
    </lineage>
</organism>
<feature type="compositionally biased region" description="Low complexity" evidence="5">
    <location>
        <begin position="146"/>
        <end position="157"/>
    </location>
</feature>
<dbReference type="InterPro" id="IPR007627">
    <property type="entry name" value="RNA_pol_sigma70_r2"/>
</dbReference>
<dbReference type="RefSeq" id="WP_241060553.1">
    <property type="nucleotide sequence ID" value="NZ_JAKWJU010000002.1"/>
</dbReference>
<comment type="similarity">
    <text evidence="1">Belongs to the sigma-70 factor family. ECF subfamily.</text>
</comment>
<evidence type="ECO:0000313" key="9">
    <source>
        <dbReference type="Proteomes" id="UP001166784"/>
    </source>
</evidence>
<evidence type="ECO:0000256" key="1">
    <source>
        <dbReference type="ARBA" id="ARBA00010641"/>
    </source>
</evidence>
<keyword evidence="4" id="KW-0804">Transcription</keyword>
<dbReference type="SUPFAM" id="SSF88946">
    <property type="entry name" value="Sigma2 domain of RNA polymerase sigma factors"/>
    <property type="match status" value="1"/>
</dbReference>
<feature type="domain" description="RNA polymerase sigma factor 70 region 4 type 2" evidence="7">
    <location>
        <begin position="289"/>
        <end position="340"/>
    </location>
</feature>
<dbReference type="NCBIfam" id="TIGR02952">
    <property type="entry name" value="Sig70_famx2"/>
    <property type="match status" value="1"/>
</dbReference>
<evidence type="ECO:0000256" key="3">
    <source>
        <dbReference type="ARBA" id="ARBA00023082"/>
    </source>
</evidence>
<dbReference type="InterPro" id="IPR014284">
    <property type="entry name" value="RNA_pol_sigma-70_dom"/>
</dbReference>
<sequence>MYPHVGVDASGLATLRSTVVAALGRLRAVVPHAYAPALASAVPVPAGARYALAHRAATGAVGRAVPAAPVPAPAVPVNAPVPTTSPNPTSPSSPYTPSPSPSAALPSSPSSSSSPFAPGSPSVASAAASAVGSTTSSGGIGRRIRSSASGSSGTSTARRARPVATDTDSRRMMDLVERAQSGEADAFGRLYDQYSDTVYRYIYYRVGGKATAEDLTSETFLRALRRIGTFTWQGRDFGAWLVTIARNLVADHFKSSRFRLEVTTGEMLDANEVERSPEESVLESLSNAALLDAVRRLNPQQQECVTLRFLHGLSVAETARAMGKNEGAIKTLQYRAVRTLARLLPQDAR</sequence>
<dbReference type="InterPro" id="IPR013325">
    <property type="entry name" value="RNA_pol_sigma_r2"/>
</dbReference>
<feature type="compositionally biased region" description="Pro residues" evidence="5">
    <location>
        <begin position="83"/>
        <end position="100"/>
    </location>
</feature>
<feature type="domain" description="RNA polymerase sigma-70 region 2" evidence="6">
    <location>
        <begin position="190"/>
        <end position="257"/>
    </location>
</feature>
<feature type="compositionally biased region" description="Low complexity" evidence="5">
    <location>
        <begin position="101"/>
        <end position="137"/>
    </location>
</feature>
<comment type="caution">
    <text evidence="8">The sequence shown here is derived from an EMBL/GenBank/DDBJ whole genome shotgun (WGS) entry which is preliminary data.</text>
</comment>
<dbReference type="NCBIfam" id="TIGR02937">
    <property type="entry name" value="sigma70-ECF"/>
    <property type="match status" value="1"/>
</dbReference>
<dbReference type="PANTHER" id="PTHR43133">
    <property type="entry name" value="RNA POLYMERASE ECF-TYPE SIGMA FACTO"/>
    <property type="match status" value="1"/>
</dbReference>
<reference evidence="8" key="1">
    <citation type="submission" date="2022-03" db="EMBL/GenBank/DDBJ databases">
        <authorList>
            <person name="Santos J.D.N."/>
            <person name="Kallscheuer N."/>
            <person name="Jogler C."/>
            <person name="Lage O.M."/>
        </authorList>
    </citation>
    <scope>NUCLEOTIDE SEQUENCE</scope>
    <source>
        <strain evidence="8">M600PL45_2</strain>
    </source>
</reference>
<dbReference type="Pfam" id="PF04542">
    <property type="entry name" value="Sigma70_r2"/>
    <property type="match status" value="1"/>
</dbReference>
<reference evidence="8" key="2">
    <citation type="journal article" date="2023" name="Int. J. Syst. Evol. Microbiol.">
        <title>Streptomyces marispadix sp. nov., isolated from marine beach sediment of the Northern Coast of Portugal.</title>
        <authorList>
            <person name="dos Santos J.D.N."/>
            <person name="Vitorino I.R."/>
            <person name="Kallscheuer N."/>
            <person name="Srivastava A."/>
            <person name="Krautwurst S."/>
            <person name="Marz M."/>
            <person name="Jogler C."/>
            <person name="Lobo Da Cunha A."/>
            <person name="Catita J."/>
            <person name="Goncalves H."/>
            <person name="Gonzalez I."/>
            <person name="Reyes F."/>
            <person name="Lage O.M."/>
        </authorList>
    </citation>
    <scope>NUCLEOTIDE SEQUENCE</scope>
    <source>
        <strain evidence="8">M600PL45_2</strain>
    </source>
</reference>
<dbReference type="InterPro" id="IPR013249">
    <property type="entry name" value="RNA_pol_sigma70_r4_t2"/>
</dbReference>
<dbReference type="SUPFAM" id="SSF88659">
    <property type="entry name" value="Sigma3 and sigma4 domains of RNA polymerase sigma factors"/>
    <property type="match status" value="1"/>
</dbReference>
<dbReference type="InterPro" id="IPR014298">
    <property type="entry name" value="BldN-like"/>
</dbReference>
<dbReference type="CDD" id="cd06171">
    <property type="entry name" value="Sigma70_r4"/>
    <property type="match status" value="1"/>
</dbReference>
<evidence type="ECO:0000256" key="5">
    <source>
        <dbReference type="SAM" id="MobiDB-lite"/>
    </source>
</evidence>
<accession>A0ABS9T0A0</accession>
<evidence type="ECO:0000256" key="4">
    <source>
        <dbReference type="ARBA" id="ARBA00023163"/>
    </source>
</evidence>
<evidence type="ECO:0000313" key="8">
    <source>
        <dbReference type="EMBL" id="MCH6161878.1"/>
    </source>
</evidence>
<keyword evidence="2" id="KW-0805">Transcription regulation</keyword>
<dbReference type="InterPro" id="IPR039425">
    <property type="entry name" value="RNA_pol_sigma-70-like"/>
</dbReference>
<dbReference type="InterPro" id="IPR036388">
    <property type="entry name" value="WH-like_DNA-bd_sf"/>
</dbReference>
<dbReference type="Pfam" id="PF08281">
    <property type="entry name" value="Sigma70_r4_2"/>
    <property type="match status" value="1"/>
</dbReference>
<evidence type="ECO:0000259" key="7">
    <source>
        <dbReference type="Pfam" id="PF08281"/>
    </source>
</evidence>
<keyword evidence="3" id="KW-0731">Sigma factor</keyword>
<dbReference type="InterPro" id="IPR013324">
    <property type="entry name" value="RNA_pol_sigma_r3/r4-like"/>
</dbReference>
<keyword evidence="9" id="KW-1185">Reference proteome</keyword>
<dbReference type="Gene3D" id="1.10.10.10">
    <property type="entry name" value="Winged helix-like DNA-binding domain superfamily/Winged helix DNA-binding domain"/>
    <property type="match status" value="1"/>
</dbReference>
<dbReference type="PANTHER" id="PTHR43133:SF57">
    <property type="entry name" value="RNA POLYMERASE SIGMA-70 FACTOR"/>
    <property type="match status" value="1"/>
</dbReference>
<dbReference type="Gene3D" id="1.10.1740.10">
    <property type="match status" value="1"/>
</dbReference>
<evidence type="ECO:0000256" key="2">
    <source>
        <dbReference type="ARBA" id="ARBA00023015"/>
    </source>
</evidence>
<gene>
    <name evidence="8" type="ORF">MMA15_16245</name>
</gene>